<comment type="subcellular location">
    <subcellularLocation>
        <location evidence="1">Membrane</location>
        <topology evidence="1">Multi-pass membrane protein</topology>
    </subcellularLocation>
</comment>
<accession>A0ABR3SFF5</accession>
<keyword evidence="4 7" id="KW-0812">Transmembrane</keyword>
<dbReference type="InterPro" id="IPR036259">
    <property type="entry name" value="MFS_trans_sf"/>
</dbReference>
<dbReference type="PANTHER" id="PTHR48022:SF2">
    <property type="entry name" value="PLASTIDIC GLUCOSE TRANSPORTER 4"/>
    <property type="match status" value="1"/>
</dbReference>
<dbReference type="InterPro" id="IPR005828">
    <property type="entry name" value="MFS_sugar_transport-like"/>
</dbReference>
<evidence type="ECO:0000256" key="3">
    <source>
        <dbReference type="ARBA" id="ARBA00022448"/>
    </source>
</evidence>
<evidence type="ECO:0000256" key="4">
    <source>
        <dbReference type="ARBA" id="ARBA00022692"/>
    </source>
</evidence>
<sequence length="362" mass="39425">MKRESDSTTGYKGLIREGYVFGMACFASIGGLLFGYTATTTHRHPQANNPSYDQGVISGVLVMTNFGKHFPTLASDPTLQGWMVSVLTLGAMVGALLNGPIADRLSRRWSLLAANVIFLCGSAVQCAARTTAHIFVGRAVAGVAVGMLSMGVPLYLGELAPPNIRGALVALQQLAITVGIMVAFWLDYGTQHIGGTGEGQSEVAWRLPLALQCVPAAVMAVGTWFLPYSPRWLVSQGMRVRGAGVWRVVGLMGAVDREDEALVTLCRLRRTTPADPRIRFEMMEIKVATAFDRESLAVRFPGVTSKFVLAVRQYQELFVVRHLSKRLMIACLLQIIQQFTGISKRTPYQQLKPALILKDAII</sequence>
<dbReference type="InterPro" id="IPR050360">
    <property type="entry name" value="MFS_Sugar_Transporters"/>
</dbReference>
<evidence type="ECO:0000313" key="9">
    <source>
        <dbReference type="EMBL" id="KAL1618805.1"/>
    </source>
</evidence>
<dbReference type="PANTHER" id="PTHR48022">
    <property type="entry name" value="PLASTIDIC GLUCOSE TRANSPORTER 4"/>
    <property type="match status" value="1"/>
</dbReference>
<feature type="transmembrane region" description="Helical" evidence="7">
    <location>
        <begin position="109"/>
        <end position="128"/>
    </location>
</feature>
<keyword evidence="5 7" id="KW-1133">Transmembrane helix</keyword>
<keyword evidence="3" id="KW-0813">Transport</keyword>
<dbReference type="Gene3D" id="1.20.1250.20">
    <property type="entry name" value="MFS general substrate transporter like domains"/>
    <property type="match status" value="1"/>
</dbReference>
<dbReference type="SUPFAM" id="SSF103473">
    <property type="entry name" value="MFS general substrate transporter"/>
    <property type="match status" value="1"/>
</dbReference>
<dbReference type="InterPro" id="IPR020846">
    <property type="entry name" value="MFS_dom"/>
</dbReference>
<proteinExistence type="inferred from homology"/>
<evidence type="ECO:0000256" key="6">
    <source>
        <dbReference type="ARBA" id="ARBA00023136"/>
    </source>
</evidence>
<dbReference type="Pfam" id="PF00083">
    <property type="entry name" value="Sugar_tr"/>
    <property type="match status" value="1"/>
</dbReference>
<dbReference type="InterPro" id="IPR005829">
    <property type="entry name" value="Sugar_transporter_CS"/>
</dbReference>
<evidence type="ECO:0000256" key="2">
    <source>
        <dbReference type="ARBA" id="ARBA00010992"/>
    </source>
</evidence>
<evidence type="ECO:0000313" key="10">
    <source>
        <dbReference type="Proteomes" id="UP001521116"/>
    </source>
</evidence>
<reference evidence="9 10" key="1">
    <citation type="submission" date="2024-02" db="EMBL/GenBank/DDBJ databases">
        <title>De novo assembly and annotation of 12 fungi associated with fruit tree decline syndrome in Ontario, Canada.</title>
        <authorList>
            <person name="Sulman M."/>
            <person name="Ellouze W."/>
            <person name="Ilyukhin E."/>
        </authorList>
    </citation>
    <scope>NUCLEOTIDE SEQUENCE [LARGE SCALE GENOMIC DNA]</scope>
    <source>
        <strain evidence="9 10">M1-105</strain>
    </source>
</reference>
<dbReference type="PROSITE" id="PS00217">
    <property type="entry name" value="SUGAR_TRANSPORT_2"/>
    <property type="match status" value="1"/>
</dbReference>
<feature type="transmembrane region" description="Helical" evidence="7">
    <location>
        <begin position="168"/>
        <end position="186"/>
    </location>
</feature>
<dbReference type="PROSITE" id="PS50850">
    <property type="entry name" value="MFS"/>
    <property type="match status" value="1"/>
</dbReference>
<evidence type="ECO:0000259" key="8">
    <source>
        <dbReference type="PROSITE" id="PS50850"/>
    </source>
</evidence>
<keyword evidence="6 7" id="KW-0472">Membrane</keyword>
<dbReference type="InterPro" id="IPR003663">
    <property type="entry name" value="Sugar/inositol_transpt"/>
</dbReference>
<keyword evidence="10" id="KW-1185">Reference proteome</keyword>
<feature type="transmembrane region" description="Helical" evidence="7">
    <location>
        <begin position="20"/>
        <end position="38"/>
    </location>
</feature>
<protein>
    <recommendedName>
        <fullName evidence="8">Major facilitator superfamily (MFS) profile domain-containing protein</fullName>
    </recommendedName>
</protein>
<feature type="domain" description="Major facilitator superfamily (MFS) profile" evidence="8">
    <location>
        <begin position="23"/>
        <end position="362"/>
    </location>
</feature>
<name>A0ABR3SFF5_9PEZI</name>
<dbReference type="EMBL" id="JAJVDC020000199">
    <property type="protein sequence ID" value="KAL1618805.1"/>
    <property type="molecule type" value="Genomic_DNA"/>
</dbReference>
<feature type="transmembrane region" description="Helical" evidence="7">
    <location>
        <begin position="206"/>
        <end position="226"/>
    </location>
</feature>
<evidence type="ECO:0000256" key="1">
    <source>
        <dbReference type="ARBA" id="ARBA00004141"/>
    </source>
</evidence>
<dbReference type="Proteomes" id="UP001521116">
    <property type="component" value="Unassembled WGS sequence"/>
</dbReference>
<dbReference type="PRINTS" id="PR00171">
    <property type="entry name" value="SUGRTRNSPORT"/>
</dbReference>
<organism evidence="9 10">
    <name type="scientific">Neofusicoccum ribis</name>
    <dbReference type="NCBI Taxonomy" id="45134"/>
    <lineage>
        <taxon>Eukaryota</taxon>
        <taxon>Fungi</taxon>
        <taxon>Dikarya</taxon>
        <taxon>Ascomycota</taxon>
        <taxon>Pezizomycotina</taxon>
        <taxon>Dothideomycetes</taxon>
        <taxon>Dothideomycetes incertae sedis</taxon>
        <taxon>Botryosphaeriales</taxon>
        <taxon>Botryosphaeriaceae</taxon>
        <taxon>Neofusicoccum</taxon>
    </lineage>
</organism>
<comment type="similarity">
    <text evidence="2">Belongs to the major facilitator superfamily. Sugar transporter (TC 2.A.1.1) family.</text>
</comment>
<feature type="transmembrane region" description="Helical" evidence="7">
    <location>
        <begin position="134"/>
        <end position="156"/>
    </location>
</feature>
<gene>
    <name evidence="9" type="ORF">SLS56_010364</name>
</gene>
<evidence type="ECO:0000256" key="7">
    <source>
        <dbReference type="SAM" id="Phobius"/>
    </source>
</evidence>
<feature type="transmembrane region" description="Helical" evidence="7">
    <location>
        <begin position="79"/>
        <end position="97"/>
    </location>
</feature>
<comment type="caution">
    <text evidence="9">The sequence shown here is derived from an EMBL/GenBank/DDBJ whole genome shotgun (WGS) entry which is preliminary data.</text>
</comment>
<evidence type="ECO:0000256" key="5">
    <source>
        <dbReference type="ARBA" id="ARBA00022989"/>
    </source>
</evidence>